<dbReference type="EMBL" id="JBHSRD010000008">
    <property type="protein sequence ID" value="MFC6008882.1"/>
    <property type="molecule type" value="Genomic_DNA"/>
</dbReference>
<gene>
    <name evidence="5" type="ORF">ACFQDO_17245</name>
</gene>
<keyword evidence="1" id="KW-0805">Transcription regulation</keyword>
<dbReference type="Proteomes" id="UP001596189">
    <property type="component" value="Unassembled WGS sequence"/>
</dbReference>
<reference evidence="6" key="1">
    <citation type="journal article" date="2019" name="Int. J. Syst. Evol. Microbiol.">
        <title>The Global Catalogue of Microorganisms (GCM) 10K type strain sequencing project: providing services to taxonomists for standard genome sequencing and annotation.</title>
        <authorList>
            <consortium name="The Broad Institute Genomics Platform"/>
            <consortium name="The Broad Institute Genome Sequencing Center for Infectious Disease"/>
            <person name="Wu L."/>
            <person name="Ma J."/>
        </authorList>
    </citation>
    <scope>NUCLEOTIDE SEQUENCE [LARGE SCALE GENOMIC DNA]</scope>
    <source>
        <strain evidence="6">KACC 14249</strain>
    </source>
</reference>
<evidence type="ECO:0000313" key="6">
    <source>
        <dbReference type="Proteomes" id="UP001596189"/>
    </source>
</evidence>
<dbReference type="RefSeq" id="WP_345717419.1">
    <property type="nucleotide sequence ID" value="NZ_BAABFP010000007.1"/>
</dbReference>
<evidence type="ECO:0000256" key="2">
    <source>
        <dbReference type="ARBA" id="ARBA00023125"/>
    </source>
</evidence>
<organism evidence="5 6">
    <name type="scientific">Angustibacter luteus</name>
    <dbReference type="NCBI Taxonomy" id="658456"/>
    <lineage>
        <taxon>Bacteria</taxon>
        <taxon>Bacillati</taxon>
        <taxon>Actinomycetota</taxon>
        <taxon>Actinomycetes</taxon>
        <taxon>Kineosporiales</taxon>
        <taxon>Kineosporiaceae</taxon>
    </lineage>
</organism>
<dbReference type="PROSITE" id="PS51118">
    <property type="entry name" value="HTH_HXLR"/>
    <property type="match status" value="1"/>
</dbReference>
<evidence type="ECO:0000256" key="1">
    <source>
        <dbReference type="ARBA" id="ARBA00023015"/>
    </source>
</evidence>
<feature type="domain" description="HTH hxlR-type" evidence="4">
    <location>
        <begin position="12"/>
        <end position="109"/>
    </location>
</feature>
<keyword evidence="2" id="KW-0238">DNA-binding</keyword>
<keyword evidence="6" id="KW-1185">Reference proteome</keyword>
<evidence type="ECO:0000313" key="5">
    <source>
        <dbReference type="EMBL" id="MFC6008882.1"/>
    </source>
</evidence>
<sequence>MDRLENVPGRPCSVAAALDVVGDKWALLIVRELLFGNHRFTEIVRNTAAPRDRLAARLRDLVDAGVIEKRRYQESPERFEYHLTASGRALAPVLQSLLAWGDRFAVDEPPMTLQHHDHELRLRSVCAVCGERVHREDVHRVSRRAGWDEAGPVPVG</sequence>
<dbReference type="PANTHER" id="PTHR33204:SF18">
    <property type="entry name" value="TRANSCRIPTIONAL REGULATORY PROTEIN"/>
    <property type="match status" value="1"/>
</dbReference>
<dbReference type="InterPro" id="IPR036390">
    <property type="entry name" value="WH_DNA-bd_sf"/>
</dbReference>
<dbReference type="PANTHER" id="PTHR33204">
    <property type="entry name" value="TRANSCRIPTIONAL REGULATOR, MARR FAMILY"/>
    <property type="match status" value="1"/>
</dbReference>
<evidence type="ECO:0000259" key="4">
    <source>
        <dbReference type="PROSITE" id="PS51118"/>
    </source>
</evidence>
<dbReference type="Pfam" id="PF01638">
    <property type="entry name" value="HxlR"/>
    <property type="match status" value="1"/>
</dbReference>
<dbReference type="InterPro" id="IPR002577">
    <property type="entry name" value="HTH_HxlR"/>
</dbReference>
<name>A0ABW1JHQ0_9ACTN</name>
<evidence type="ECO:0000256" key="3">
    <source>
        <dbReference type="ARBA" id="ARBA00023163"/>
    </source>
</evidence>
<comment type="caution">
    <text evidence="5">The sequence shown here is derived from an EMBL/GenBank/DDBJ whole genome shotgun (WGS) entry which is preliminary data.</text>
</comment>
<accession>A0ABW1JHQ0</accession>
<proteinExistence type="predicted"/>
<dbReference type="SUPFAM" id="SSF46785">
    <property type="entry name" value="Winged helix' DNA-binding domain"/>
    <property type="match status" value="1"/>
</dbReference>
<keyword evidence="3" id="KW-0804">Transcription</keyword>
<dbReference type="InterPro" id="IPR036388">
    <property type="entry name" value="WH-like_DNA-bd_sf"/>
</dbReference>
<protein>
    <submittedName>
        <fullName evidence="5">Winged helix-turn-helix transcriptional regulator</fullName>
    </submittedName>
</protein>
<dbReference type="Gene3D" id="1.10.10.10">
    <property type="entry name" value="Winged helix-like DNA-binding domain superfamily/Winged helix DNA-binding domain"/>
    <property type="match status" value="1"/>
</dbReference>